<dbReference type="Proteomes" id="UP000181901">
    <property type="component" value="Unassembled WGS sequence"/>
</dbReference>
<evidence type="ECO:0000313" key="2">
    <source>
        <dbReference type="Proteomes" id="UP000181901"/>
    </source>
</evidence>
<dbReference type="RefSeq" id="WP_129586554.1">
    <property type="nucleotide sequence ID" value="NZ_LKAQ01000004.1"/>
</dbReference>
<comment type="caution">
    <text evidence="1">The sequence shown here is derived from an EMBL/GenBank/DDBJ whole genome shotgun (WGS) entry which is preliminary data.</text>
</comment>
<dbReference type="Gene3D" id="3.30.70.1230">
    <property type="entry name" value="Nucleotide cyclase"/>
    <property type="match status" value="1"/>
</dbReference>
<name>A0A1J5MX38_9BACT</name>
<dbReference type="AlphaFoldDB" id="A0A1J5MX38"/>
<reference evidence="1 2" key="1">
    <citation type="submission" date="2015-09" db="EMBL/GenBank/DDBJ databases">
        <title>Genome of Desulfovibrio dechloracetivorans BerOc1, a mercury methylating strain isolated from highly hydrocarbons and metals contaminated coastal sediments.</title>
        <authorList>
            <person name="Goni Urriza M."/>
            <person name="Gassie C."/>
            <person name="Bouchez O."/>
            <person name="Klopp C."/>
            <person name="Ranchou-Peyruse A."/>
            <person name="Remy G."/>
        </authorList>
    </citation>
    <scope>NUCLEOTIDE SEQUENCE [LARGE SCALE GENOMIC DNA]</scope>
    <source>
        <strain evidence="1 2">BerOc1</strain>
    </source>
</reference>
<proteinExistence type="predicted"/>
<accession>A0A1J5MX38</accession>
<evidence type="ECO:0000313" key="1">
    <source>
        <dbReference type="EMBL" id="OIQ51141.1"/>
    </source>
</evidence>
<gene>
    <name evidence="1" type="ORF">BerOc1_03086</name>
</gene>
<dbReference type="OrthoDB" id="8480955at2"/>
<dbReference type="InterPro" id="IPR029787">
    <property type="entry name" value="Nucleotide_cyclase"/>
</dbReference>
<dbReference type="EMBL" id="LKAQ01000004">
    <property type="protein sequence ID" value="OIQ51141.1"/>
    <property type="molecule type" value="Genomic_DNA"/>
</dbReference>
<keyword evidence="2" id="KW-1185">Reference proteome</keyword>
<dbReference type="SUPFAM" id="SSF55073">
    <property type="entry name" value="Nucleotide cyclase"/>
    <property type="match status" value="1"/>
</dbReference>
<sequence length="304" mass="34345">MKNRAVAYLDIIGFGALTNKSVQVEEHPFLRGKCDNKNLMLSIELVKKYRKIVQEVSRKYRLGYSLLSDSAFLWTQKADDMLYALPDLMWRLLSVGILCRGGLSYGETVCENKKSQSSKFLVGDAVTRAVKLEASGKGARIFMDTDFPSEITGYCFGRKKVFCPLTLCTDFSVIDEFKWYRLAGRRGMDCSDGCGECARSLTAKLSLAVIRLRWSPLFAWNAVSKEGRVQLGATTHVLSETLDNFLQGESFSVSSDCFQAMSPDRRRGMVKRVYSIYKKHVPDFTAFVDFPDYTERSMMSLVEG</sequence>
<protein>
    <submittedName>
        <fullName evidence="1">Uncharacterized protein</fullName>
    </submittedName>
</protein>
<organism evidence="1 2">
    <name type="scientific">Pseudodesulfovibrio hydrargyri</name>
    <dbReference type="NCBI Taxonomy" id="2125990"/>
    <lineage>
        <taxon>Bacteria</taxon>
        <taxon>Pseudomonadati</taxon>
        <taxon>Thermodesulfobacteriota</taxon>
        <taxon>Desulfovibrionia</taxon>
        <taxon>Desulfovibrionales</taxon>
        <taxon>Desulfovibrionaceae</taxon>
    </lineage>
</organism>